<evidence type="ECO:0000256" key="2">
    <source>
        <dbReference type="SAM" id="Phobius"/>
    </source>
</evidence>
<evidence type="ECO:0000313" key="5">
    <source>
        <dbReference type="Proteomes" id="UP000053317"/>
    </source>
</evidence>
<protein>
    <submittedName>
        <fullName evidence="4">Putative atp-dependent zn protease</fullName>
    </submittedName>
</protein>
<feature type="region of interest" description="Disordered" evidence="1">
    <location>
        <begin position="542"/>
        <end position="575"/>
    </location>
</feature>
<keyword evidence="4" id="KW-0645">Protease</keyword>
<dbReference type="InterPro" id="IPR003959">
    <property type="entry name" value="ATPase_AAA_core"/>
</dbReference>
<dbReference type="InterPro" id="IPR050168">
    <property type="entry name" value="AAA_ATPase_domain"/>
</dbReference>
<reference evidence="4 5" key="1">
    <citation type="submission" date="2015-05" db="EMBL/GenBank/DDBJ databases">
        <title>Distinctive expansion of gene families associated with plant cell wall degradation and secondary metabolism in the genomes of grapevine trunk pathogens.</title>
        <authorList>
            <person name="Lawrence D.P."/>
            <person name="Travadon R."/>
            <person name="Rolshausen P.E."/>
            <person name="Baumgartner K."/>
        </authorList>
    </citation>
    <scope>NUCLEOTIDE SEQUENCE [LARGE SCALE GENOMIC DNA]</scope>
    <source>
        <strain evidence="4">UCRPC4</strain>
    </source>
</reference>
<accession>A0A0G2GHG5</accession>
<gene>
    <name evidence="4" type="ORF">UCRPC4_g05909</name>
</gene>
<dbReference type="CDD" id="cd19481">
    <property type="entry name" value="RecA-like_protease"/>
    <property type="match status" value="1"/>
</dbReference>
<evidence type="ECO:0000313" key="4">
    <source>
        <dbReference type="EMBL" id="KKY16400.1"/>
    </source>
</evidence>
<evidence type="ECO:0000256" key="1">
    <source>
        <dbReference type="SAM" id="MobiDB-lite"/>
    </source>
</evidence>
<feature type="transmembrane region" description="Helical" evidence="2">
    <location>
        <begin position="470"/>
        <end position="487"/>
    </location>
</feature>
<dbReference type="EMBL" id="LCWF01000161">
    <property type="protein sequence ID" value="KKY16400.1"/>
    <property type="molecule type" value="Genomic_DNA"/>
</dbReference>
<feature type="region of interest" description="Disordered" evidence="1">
    <location>
        <begin position="418"/>
        <end position="441"/>
    </location>
</feature>
<sequence length="604" mass="68031">MARTPSILSMVSGEPIDATDSIAAQYFEHSSARRTNTDAYIFQAIREHHPSENITIVPEGTCNLLGYAAAGKAFVLPVESGSTLPTTLKWRSYLPPSRRLDGGQGLLVDKVFFGEYKYAFEQHEFYFYLVDGRDGLSSYPEVRNQYIIGNENAIKDLITAVGRWSHELHDEVWVFNQGVWRKDPELYKSIQKASWDDVILEKEKKQTVIADINRFFDSRETYGELRVPWKRGLIFYGPPGNGKTISIKAMSHDLYGRKDPVPTLYVRSLTSYGGPEYSLGQIFAKARQQAPCLLVFEDLDSIVTDQVRSFFLNEVDGLSNNDGILMIGSTNHLERLDPGISKRPSRFDRKYLFGNPSLAERVQYCEFWKRKLRDNKEIEFPHKLCTAIASITDRFSFAYMQEAFVAALLEIAADATQGSSPSKQESVKREKGDSTGPSSNTSFPLSGAQFLIAIISPYVVCYVYTRVDHWLAYFLAICTVAILLAIHPDEKTDSQKPDGQAYGMYITEDDLENNILWIAIQKQVKILRAALGNESWDYWSLSSPDGSDQVTKKGSSADGAMARSHKRDSKQQAERNPGGVESVILLTIFIGVVACYVRFLVMLF</sequence>
<dbReference type="Pfam" id="PF00004">
    <property type="entry name" value="AAA"/>
    <property type="match status" value="1"/>
</dbReference>
<dbReference type="GO" id="GO:0003723">
    <property type="term" value="F:RNA binding"/>
    <property type="evidence" value="ECO:0007669"/>
    <property type="project" value="TreeGrafter"/>
</dbReference>
<feature type="domain" description="ATPase AAA-type core" evidence="3">
    <location>
        <begin position="233"/>
        <end position="354"/>
    </location>
</feature>
<keyword evidence="5" id="KW-1185">Reference proteome</keyword>
<evidence type="ECO:0000259" key="3">
    <source>
        <dbReference type="Pfam" id="PF00004"/>
    </source>
</evidence>
<keyword evidence="2" id="KW-0472">Membrane</keyword>
<keyword evidence="2" id="KW-1133">Transmembrane helix</keyword>
<dbReference type="GO" id="GO:0016887">
    <property type="term" value="F:ATP hydrolysis activity"/>
    <property type="evidence" value="ECO:0007669"/>
    <property type="project" value="InterPro"/>
</dbReference>
<keyword evidence="4" id="KW-0378">Hydrolase</keyword>
<dbReference type="GO" id="GO:0005524">
    <property type="term" value="F:ATP binding"/>
    <property type="evidence" value="ECO:0007669"/>
    <property type="project" value="InterPro"/>
</dbReference>
<comment type="caution">
    <text evidence="4">The sequence shown here is derived from an EMBL/GenBank/DDBJ whole genome shotgun (WGS) entry which is preliminary data.</text>
</comment>
<dbReference type="PANTHER" id="PTHR23077">
    <property type="entry name" value="AAA-FAMILY ATPASE"/>
    <property type="match status" value="1"/>
</dbReference>
<organism evidence="4 5">
    <name type="scientific">Phaeomoniella chlamydospora</name>
    <name type="common">Phaeoacremonium chlamydosporum</name>
    <dbReference type="NCBI Taxonomy" id="158046"/>
    <lineage>
        <taxon>Eukaryota</taxon>
        <taxon>Fungi</taxon>
        <taxon>Dikarya</taxon>
        <taxon>Ascomycota</taxon>
        <taxon>Pezizomycotina</taxon>
        <taxon>Eurotiomycetes</taxon>
        <taxon>Chaetothyriomycetidae</taxon>
        <taxon>Phaeomoniellales</taxon>
        <taxon>Phaeomoniellaceae</taxon>
        <taxon>Phaeomoniella</taxon>
    </lineage>
</organism>
<dbReference type="GO" id="GO:0006508">
    <property type="term" value="P:proteolysis"/>
    <property type="evidence" value="ECO:0007669"/>
    <property type="project" value="UniProtKB-KW"/>
</dbReference>
<dbReference type="GO" id="GO:1990275">
    <property type="term" value="F:preribosome binding"/>
    <property type="evidence" value="ECO:0007669"/>
    <property type="project" value="TreeGrafter"/>
</dbReference>
<dbReference type="AlphaFoldDB" id="A0A0G2GHG5"/>
<dbReference type="GO" id="GO:0005634">
    <property type="term" value="C:nucleus"/>
    <property type="evidence" value="ECO:0007669"/>
    <property type="project" value="TreeGrafter"/>
</dbReference>
<dbReference type="GO" id="GO:0042254">
    <property type="term" value="P:ribosome biogenesis"/>
    <property type="evidence" value="ECO:0007669"/>
    <property type="project" value="TreeGrafter"/>
</dbReference>
<dbReference type="Proteomes" id="UP000053317">
    <property type="component" value="Unassembled WGS sequence"/>
</dbReference>
<feature type="compositionally biased region" description="Polar residues" evidence="1">
    <location>
        <begin position="542"/>
        <end position="554"/>
    </location>
</feature>
<dbReference type="SUPFAM" id="SSF52540">
    <property type="entry name" value="P-loop containing nucleoside triphosphate hydrolases"/>
    <property type="match status" value="1"/>
</dbReference>
<feature type="transmembrane region" description="Helical" evidence="2">
    <location>
        <begin position="443"/>
        <end position="463"/>
    </location>
</feature>
<dbReference type="InterPro" id="IPR027417">
    <property type="entry name" value="P-loop_NTPase"/>
</dbReference>
<proteinExistence type="predicted"/>
<dbReference type="GO" id="GO:0008233">
    <property type="term" value="F:peptidase activity"/>
    <property type="evidence" value="ECO:0007669"/>
    <property type="project" value="UniProtKB-KW"/>
</dbReference>
<reference evidence="4 5" key="2">
    <citation type="submission" date="2015-05" db="EMBL/GenBank/DDBJ databases">
        <authorList>
            <person name="Morales-Cruz A."/>
            <person name="Amrine K.C."/>
            <person name="Cantu D."/>
        </authorList>
    </citation>
    <scope>NUCLEOTIDE SEQUENCE [LARGE SCALE GENOMIC DNA]</scope>
    <source>
        <strain evidence="4">UCRPC4</strain>
    </source>
</reference>
<dbReference type="Gene3D" id="3.40.50.300">
    <property type="entry name" value="P-loop containing nucleotide triphosphate hydrolases"/>
    <property type="match status" value="1"/>
</dbReference>
<keyword evidence="2" id="KW-0812">Transmembrane</keyword>
<name>A0A0G2GHG5_PHACM</name>
<feature type="transmembrane region" description="Helical" evidence="2">
    <location>
        <begin position="583"/>
        <end position="601"/>
    </location>
</feature>
<dbReference type="OrthoDB" id="2115716at2759"/>
<dbReference type="PANTHER" id="PTHR23077:SF132">
    <property type="entry name" value="ATP-DEPENDENT ZN PROTEASE"/>
    <property type="match status" value="1"/>
</dbReference>